<evidence type="ECO:0000256" key="7">
    <source>
        <dbReference type="SAM" id="Phobius"/>
    </source>
</evidence>
<keyword evidence="10" id="KW-1185">Reference proteome</keyword>
<keyword evidence="2" id="KW-1003">Cell membrane</keyword>
<evidence type="ECO:0000259" key="8">
    <source>
        <dbReference type="Pfam" id="PF02470"/>
    </source>
</evidence>
<feature type="transmembrane region" description="Helical" evidence="7">
    <location>
        <begin position="25"/>
        <end position="45"/>
    </location>
</feature>
<dbReference type="PANTHER" id="PTHR30462">
    <property type="entry name" value="INTERMEMBRANE TRANSPORT PROTEIN PQIB-RELATED"/>
    <property type="match status" value="1"/>
</dbReference>
<name>A0LD19_MAGMM</name>
<accession>A0LD19</accession>
<keyword evidence="6 7" id="KW-0472">Membrane</keyword>
<dbReference type="Pfam" id="PF02470">
    <property type="entry name" value="MlaD"/>
    <property type="match status" value="3"/>
</dbReference>
<sequence length="559" mass="61245">MNGALDELPSPLAHPKKSERHGARWIWLIPILATAYVVWLAVAHVQAMGPEITITFANADAIQPGKTRVKYKSVDVGMVTGMQLSDDLTQVEVRVRMDRLMAKHLSASTRFWVVHPRLSMREVSGLETIVSGVYIAMDPVSTGQQFDSFQGLEAPPFLRTDESGKRFLLSTANLGSMRSGTPILYRGIQVGKVLGHDLDSANNRVLLHVFIKSPYFDKIRSNTRFWNASGLDLSVNADGFQLNTESVETLLTGGIAFDTPDSLDSKGDLQQGHIFPLYPSREAVEERIYERKVRFVLFFEESVRGLRIGAPVEVRGIRVGRVLDVQMRFDPQVGRYPIVVLVEVEPERIIGDANAPRDDKQLLAAMVAQGLRARLKTGSLITGQLLVDLDWYPGEAVHLAGLASDYVELPTLPTEIAEMTNAIKNVLVTLQKLPLESIGKELQETLAGLNRQVNSHAVEDAIAAVSATMGHLNELSAQVSREVPMATQGVNRSLKALEAMLLQTKRTLSVVESVVAPDAPLHDHAVATMKSLSAAAESLSSLATALEKDPQSLLFGKNK</sequence>
<evidence type="ECO:0000256" key="6">
    <source>
        <dbReference type="ARBA" id="ARBA00023136"/>
    </source>
</evidence>
<dbReference type="GO" id="GO:0005886">
    <property type="term" value="C:plasma membrane"/>
    <property type="evidence" value="ECO:0007669"/>
    <property type="project" value="UniProtKB-SubCell"/>
</dbReference>
<protein>
    <submittedName>
        <fullName evidence="9">Mammalian cell entry related domain protein</fullName>
    </submittedName>
</protein>
<evidence type="ECO:0000256" key="3">
    <source>
        <dbReference type="ARBA" id="ARBA00022519"/>
    </source>
</evidence>
<dbReference type="eggNOG" id="COG3008">
    <property type="taxonomic scope" value="Bacteria"/>
</dbReference>
<dbReference type="KEGG" id="mgm:Mmc1_3376"/>
<dbReference type="STRING" id="156889.Mmc1_3376"/>
<keyword evidence="4 7" id="KW-0812">Transmembrane</keyword>
<feature type="domain" description="Mce/MlaD" evidence="8">
    <location>
        <begin position="292"/>
        <end position="390"/>
    </location>
</feature>
<proteinExistence type="predicted"/>
<dbReference type="Proteomes" id="UP000002586">
    <property type="component" value="Chromosome"/>
</dbReference>
<dbReference type="EMBL" id="CP000471">
    <property type="protein sequence ID" value="ABK45862.1"/>
    <property type="molecule type" value="Genomic_DNA"/>
</dbReference>
<evidence type="ECO:0000256" key="2">
    <source>
        <dbReference type="ARBA" id="ARBA00022475"/>
    </source>
</evidence>
<reference evidence="9 10" key="2">
    <citation type="journal article" date="2012" name="Int. J. Syst. Evol. Microbiol.">
        <title>Magnetococcus marinus gen. nov., sp. nov., a marine, magnetotactic bacterium that represents a novel lineage (Magnetococcaceae fam. nov.; Magnetococcales ord. nov.) at the base of the Alphaproteobacteria.</title>
        <authorList>
            <person name="Bazylinski D.A."/>
            <person name="Williams T.J."/>
            <person name="Lefevre C.T."/>
            <person name="Berg R.J."/>
            <person name="Zhang C.L."/>
            <person name="Bowser S.S."/>
            <person name="Dean A.J."/>
            <person name="Beveridge T.J."/>
        </authorList>
    </citation>
    <scope>NUCLEOTIDE SEQUENCE [LARGE SCALE GENOMIC DNA]</scope>
    <source>
        <strain evidence="10">ATCC BAA-1437 / JCM 17883 / MC-1</strain>
    </source>
</reference>
<dbReference type="RefSeq" id="WP_011714921.1">
    <property type="nucleotide sequence ID" value="NC_008576.1"/>
</dbReference>
<dbReference type="OrthoDB" id="9806984at2"/>
<evidence type="ECO:0000256" key="4">
    <source>
        <dbReference type="ARBA" id="ARBA00022692"/>
    </source>
</evidence>
<dbReference type="AlphaFoldDB" id="A0LD19"/>
<feature type="domain" description="Mce/MlaD" evidence="8">
    <location>
        <begin position="164"/>
        <end position="224"/>
    </location>
</feature>
<gene>
    <name evidence="9" type="ordered locus">Mmc1_3376</name>
</gene>
<keyword evidence="5 7" id="KW-1133">Transmembrane helix</keyword>
<organism evidence="9 10">
    <name type="scientific">Magnetococcus marinus (strain ATCC BAA-1437 / JCM 17883 / MC-1)</name>
    <dbReference type="NCBI Taxonomy" id="156889"/>
    <lineage>
        <taxon>Bacteria</taxon>
        <taxon>Pseudomonadati</taxon>
        <taxon>Pseudomonadota</taxon>
        <taxon>Magnetococcia</taxon>
        <taxon>Magnetococcales</taxon>
        <taxon>Magnetococcaceae</taxon>
        <taxon>Magnetococcus</taxon>
    </lineage>
</organism>
<dbReference type="HOGENOM" id="CLU_018765_3_0_5"/>
<evidence type="ECO:0000313" key="9">
    <source>
        <dbReference type="EMBL" id="ABK45862.1"/>
    </source>
</evidence>
<dbReference type="PANTHER" id="PTHR30462:SF2">
    <property type="entry name" value="INTERMEMBRANE TRANSPORT PROTEIN PQIB"/>
    <property type="match status" value="1"/>
</dbReference>
<dbReference type="InterPro" id="IPR003399">
    <property type="entry name" value="Mce/MlaD"/>
</dbReference>
<evidence type="ECO:0000256" key="1">
    <source>
        <dbReference type="ARBA" id="ARBA00004533"/>
    </source>
</evidence>
<reference evidence="10" key="1">
    <citation type="journal article" date="2009" name="Appl. Environ. Microbiol.">
        <title>Complete genome sequence of the chemolithoautotrophic marine magnetotactic coccus strain MC-1.</title>
        <authorList>
            <person name="Schubbe S."/>
            <person name="Williams T.J."/>
            <person name="Xie G."/>
            <person name="Kiss H.E."/>
            <person name="Brettin T.S."/>
            <person name="Martinez D."/>
            <person name="Ross C.A."/>
            <person name="Schuler D."/>
            <person name="Cox B.L."/>
            <person name="Nealson K.H."/>
            <person name="Bazylinski D.A."/>
        </authorList>
    </citation>
    <scope>NUCLEOTIDE SEQUENCE [LARGE SCALE GENOMIC DNA]</scope>
    <source>
        <strain evidence="10">ATCC BAA-1437 / JCM 17883 / MC-1</strain>
    </source>
</reference>
<dbReference type="eggNOG" id="COG1463">
    <property type="taxonomic scope" value="Bacteria"/>
</dbReference>
<comment type="subcellular location">
    <subcellularLocation>
        <location evidence="1">Cell inner membrane</location>
    </subcellularLocation>
</comment>
<evidence type="ECO:0000256" key="5">
    <source>
        <dbReference type="ARBA" id="ARBA00022989"/>
    </source>
</evidence>
<feature type="domain" description="Mce/MlaD" evidence="8">
    <location>
        <begin position="49"/>
        <end position="139"/>
    </location>
</feature>
<dbReference type="InterPro" id="IPR051800">
    <property type="entry name" value="PqiA-PqiB_transport"/>
</dbReference>
<evidence type="ECO:0000313" key="10">
    <source>
        <dbReference type="Proteomes" id="UP000002586"/>
    </source>
</evidence>
<keyword evidence="3" id="KW-0997">Cell inner membrane</keyword>